<feature type="region of interest" description="Disordered" evidence="1">
    <location>
        <begin position="1"/>
        <end position="27"/>
    </location>
</feature>
<dbReference type="EMBL" id="JAOB01000060">
    <property type="protein sequence ID" value="EUA30209.1"/>
    <property type="molecule type" value="Genomic_DNA"/>
</dbReference>
<protein>
    <recommendedName>
        <fullName evidence="2">DUF3071 domain-containing protein</fullName>
    </recommendedName>
</protein>
<feature type="domain" description="DUF3071" evidence="2">
    <location>
        <begin position="123"/>
        <end position="165"/>
    </location>
</feature>
<evidence type="ECO:0000259" key="2">
    <source>
        <dbReference type="Pfam" id="PF11268"/>
    </source>
</evidence>
<dbReference type="InterPro" id="IPR047682">
    <property type="entry name" value="SepH-like"/>
</dbReference>
<feature type="compositionally biased region" description="Basic and acidic residues" evidence="1">
    <location>
        <begin position="72"/>
        <end position="83"/>
    </location>
</feature>
<feature type="region of interest" description="Disordered" evidence="1">
    <location>
        <begin position="39"/>
        <end position="135"/>
    </location>
</feature>
<gene>
    <name evidence="3" type="ORF">I553_4466</name>
</gene>
<proteinExistence type="predicted"/>
<reference evidence="3" key="1">
    <citation type="submission" date="2014-01" db="EMBL/GenBank/DDBJ databases">
        <authorList>
            <person name="Brown-Elliot B."/>
            <person name="Wallace R."/>
            <person name="Lenaerts A."/>
            <person name="Ordway D."/>
            <person name="DeGroote M.A."/>
            <person name="Parker T."/>
            <person name="Sizemore C."/>
            <person name="Tallon L.J."/>
            <person name="Sadzewicz L.K."/>
            <person name="Sengamalay N."/>
            <person name="Fraser C.M."/>
            <person name="Hine E."/>
            <person name="Shefchek K.A."/>
            <person name="Das S.P."/>
            <person name="Tettelin H."/>
        </authorList>
    </citation>
    <scope>NUCLEOTIDE SEQUENCE [LARGE SCALE GENOMIC DNA]</scope>
    <source>
        <strain evidence="3">4042</strain>
    </source>
</reference>
<feature type="compositionally biased region" description="Polar residues" evidence="1">
    <location>
        <begin position="1"/>
        <end position="19"/>
    </location>
</feature>
<feature type="region of interest" description="Disordered" evidence="1">
    <location>
        <begin position="205"/>
        <end position="304"/>
    </location>
</feature>
<evidence type="ECO:0000313" key="3">
    <source>
        <dbReference type="EMBL" id="EUA30209.1"/>
    </source>
</evidence>
<feature type="compositionally biased region" description="Basic and acidic residues" evidence="1">
    <location>
        <begin position="255"/>
        <end position="269"/>
    </location>
</feature>
<organism evidence="3">
    <name type="scientific">Mycobacterium xenopi 4042</name>
    <dbReference type="NCBI Taxonomy" id="1299334"/>
    <lineage>
        <taxon>Bacteria</taxon>
        <taxon>Bacillati</taxon>
        <taxon>Actinomycetota</taxon>
        <taxon>Actinomycetes</taxon>
        <taxon>Mycobacteriales</taxon>
        <taxon>Mycobacteriaceae</taxon>
        <taxon>Mycobacterium</taxon>
    </lineage>
</organism>
<accession>X8AFA6</accession>
<dbReference type="NCBIfam" id="NF040712">
    <property type="entry name" value="SepH"/>
    <property type="match status" value="1"/>
</dbReference>
<sequence>MSTANTLSARLLTATGTPATGSSCSSTIGCGRRYAATGRGWANQDGHRGRQHAQPQRDSVPDSRGRIRRAGGRGDRRRDRPDPAVRPPGAVGTGPGRRAGNHGASRARRRSRGGDTAGDGQRRIGRAWARPDSTSWDAWRSDDGRWTVQLAWKAGRSDNVAHFRFSPGAHGGTVTAIDDAASELIDPDFDRPLRRWRRWPNSISTIPRRRRRHPLPGTPTPAGTRSARQATGSRVGGRVAGRALRRKPLGPTQRRQREQRHPGARHTDGRPSTNQRSTGVWRQPHNVGASPPAATMFSPTANTG</sequence>
<comment type="caution">
    <text evidence="3">The sequence shown here is derived from an EMBL/GenBank/DDBJ whole genome shotgun (WGS) entry which is preliminary data.</text>
</comment>
<dbReference type="InterPro" id="IPR021421">
    <property type="entry name" value="DUF3071"/>
</dbReference>
<feature type="compositionally biased region" description="Polar residues" evidence="1">
    <location>
        <begin position="270"/>
        <end position="280"/>
    </location>
</feature>
<dbReference type="AlphaFoldDB" id="X8AFA6"/>
<feature type="compositionally biased region" description="Polar residues" evidence="1">
    <location>
        <begin position="221"/>
        <end position="231"/>
    </location>
</feature>
<name>X8AFA6_MYCXE</name>
<evidence type="ECO:0000256" key="1">
    <source>
        <dbReference type="SAM" id="MobiDB-lite"/>
    </source>
</evidence>
<dbReference type="Pfam" id="PF11268">
    <property type="entry name" value="DUF3071"/>
    <property type="match status" value="1"/>
</dbReference>